<dbReference type="Proteomes" id="UP000199071">
    <property type="component" value="Unassembled WGS sequence"/>
</dbReference>
<accession>A0A1G6EJJ5</accession>
<name>A0A1G6EJJ5_9HYPH</name>
<reference evidence="2 3" key="1">
    <citation type="submission" date="2016-10" db="EMBL/GenBank/DDBJ databases">
        <authorList>
            <person name="de Groot N.N."/>
        </authorList>
    </citation>
    <scope>NUCLEOTIDE SEQUENCE [LARGE SCALE GENOMIC DNA]</scope>
    <source>
        <strain evidence="2 3">ATCC 35022</strain>
    </source>
</reference>
<protein>
    <recommendedName>
        <fullName evidence="4">Elements of external origin</fullName>
    </recommendedName>
</protein>
<sequence length="181" mass="20202">MGLSIRGYAAHRGVSHTSVRKAIASGRLTLEPDGTVDPVKADRDWRRNADPSKERSKPKLRPVPEQAIGAVRDTLFEAGNPMVGGMSYLHAKTAEKVLTVQLLREKLRREKSEVVDREEAIRKGFEFARRLRDAWLGWPSRVSALIAAETGADPHKLEAQLTHHVRDQLLAVANEESRLSL</sequence>
<proteinExistence type="predicted"/>
<evidence type="ECO:0000313" key="3">
    <source>
        <dbReference type="Proteomes" id="UP000199071"/>
    </source>
</evidence>
<dbReference type="OrthoDB" id="6050435at2"/>
<dbReference type="STRING" id="665467.SAMN02982931_04589"/>
<keyword evidence="3" id="KW-1185">Reference proteome</keyword>
<organism evidence="2 3">
    <name type="scientific">Bauldia litoralis</name>
    <dbReference type="NCBI Taxonomy" id="665467"/>
    <lineage>
        <taxon>Bacteria</taxon>
        <taxon>Pseudomonadati</taxon>
        <taxon>Pseudomonadota</taxon>
        <taxon>Alphaproteobacteria</taxon>
        <taxon>Hyphomicrobiales</taxon>
        <taxon>Kaistiaceae</taxon>
        <taxon>Bauldia</taxon>
    </lineage>
</organism>
<evidence type="ECO:0000313" key="2">
    <source>
        <dbReference type="EMBL" id="SDB57609.1"/>
    </source>
</evidence>
<feature type="compositionally biased region" description="Basic and acidic residues" evidence="1">
    <location>
        <begin position="39"/>
        <end position="57"/>
    </location>
</feature>
<dbReference type="RefSeq" id="WP_090880841.1">
    <property type="nucleotide sequence ID" value="NZ_FMXQ01000013.1"/>
</dbReference>
<evidence type="ECO:0008006" key="4">
    <source>
        <dbReference type="Google" id="ProtNLM"/>
    </source>
</evidence>
<dbReference type="EMBL" id="FMXQ01000013">
    <property type="protein sequence ID" value="SDB57609.1"/>
    <property type="molecule type" value="Genomic_DNA"/>
</dbReference>
<dbReference type="AlphaFoldDB" id="A0A1G6EJJ5"/>
<feature type="region of interest" description="Disordered" evidence="1">
    <location>
        <begin position="30"/>
        <end position="63"/>
    </location>
</feature>
<evidence type="ECO:0000256" key="1">
    <source>
        <dbReference type="SAM" id="MobiDB-lite"/>
    </source>
</evidence>
<gene>
    <name evidence="2" type="ORF">SAMN02982931_04589</name>
</gene>